<dbReference type="SUPFAM" id="SSF51658">
    <property type="entry name" value="Xylose isomerase-like"/>
    <property type="match status" value="1"/>
</dbReference>
<organism evidence="2 3">
    <name type="scientific">Collinsella aerofaciens</name>
    <dbReference type="NCBI Taxonomy" id="74426"/>
    <lineage>
        <taxon>Bacteria</taxon>
        <taxon>Bacillati</taxon>
        <taxon>Actinomycetota</taxon>
        <taxon>Coriobacteriia</taxon>
        <taxon>Coriobacteriales</taxon>
        <taxon>Coriobacteriaceae</taxon>
        <taxon>Collinsella</taxon>
    </lineage>
</organism>
<reference evidence="2 3" key="1">
    <citation type="submission" date="2015-09" db="EMBL/GenBank/DDBJ databases">
        <authorList>
            <consortium name="Pathogen Informatics"/>
        </authorList>
    </citation>
    <scope>NUCLEOTIDE SEQUENCE [LARGE SCALE GENOMIC DNA]</scope>
    <source>
        <strain evidence="2 3">2789STDY5608823</strain>
    </source>
</reference>
<evidence type="ECO:0000313" key="3">
    <source>
        <dbReference type="Proteomes" id="UP000095468"/>
    </source>
</evidence>
<dbReference type="Gene3D" id="3.20.20.150">
    <property type="entry name" value="Divalent-metal-dependent TIM barrel enzymes"/>
    <property type="match status" value="1"/>
</dbReference>
<proteinExistence type="predicted"/>
<gene>
    <name evidence="2" type="ORF">ERS852381_00555</name>
</gene>
<dbReference type="InterPro" id="IPR013022">
    <property type="entry name" value="Xyl_isomerase-like_TIM-brl"/>
</dbReference>
<accession>A0A173Z184</accession>
<dbReference type="AlphaFoldDB" id="A0A173Z184"/>
<dbReference type="PANTHER" id="PTHR12110">
    <property type="entry name" value="HYDROXYPYRUVATE ISOMERASE"/>
    <property type="match status" value="1"/>
</dbReference>
<dbReference type="Proteomes" id="UP000095468">
    <property type="component" value="Unassembled WGS sequence"/>
</dbReference>
<feature type="domain" description="Xylose isomerase-like TIM barrel" evidence="1">
    <location>
        <begin position="24"/>
        <end position="259"/>
    </location>
</feature>
<evidence type="ECO:0000259" key="1">
    <source>
        <dbReference type="Pfam" id="PF01261"/>
    </source>
</evidence>
<dbReference type="EMBL" id="CYYP01000003">
    <property type="protein sequence ID" value="CUN69236.1"/>
    <property type="molecule type" value="Genomic_DNA"/>
</dbReference>
<protein>
    <submittedName>
        <fullName evidence="2">Fructoselysine 3-epimerase</fullName>
    </submittedName>
</protein>
<dbReference type="Pfam" id="PF01261">
    <property type="entry name" value="AP_endonuc_2"/>
    <property type="match status" value="1"/>
</dbReference>
<evidence type="ECO:0000313" key="2">
    <source>
        <dbReference type="EMBL" id="CUN69236.1"/>
    </source>
</evidence>
<dbReference type="InterPro" id="IPR036237">
    <property type="entry name" value="Xyl_isomerase-like_sf"/>
</dbReference>
<name>A0A173Z184_9ACTN</name>
<dbReference type="RefSeq" id="WP_055285593.1">
    <property type="nucleotide sequence ID" value="NZ_CYYP01000003.1"/>
</dbReference>
<sequence length="278" mass="30691">MSYPQLAVMNISHRYFDLEEFFSSASASGYTCCELWTGAMHLYIDCHGYDSLEQVRELSQRYGVRIVGLCPEQNNPKPWNIAARGNEARTRTLAYFKNVVDIAAELGAEQVMVSSGWAFLNEPIEDAWGRSASMLRAIAEHAGERGVRLVLEALQPVESMIVNSAADTKRMIEAVDHPALKACLDLGAMAVAGDTIDDYFDLLGDDVAHVHFVDVAADGTTHLAWGDGDRDMRADLDRLVARGYRGAVSAETYDWRYFADPAAADAQVMAEYRRAIGV</sequence>
<dbReference type="InterPro" id="IPR050312">
    <property type="entry name" value="IolE/XylAMocC-like"/>
</dbReference>